<dbReference type="AlphaFoldDB" id="A0A4C1YG30"/>
<evidence type="ECO:0000313" key="3">
    <source>
        <dbReference type="Proteomes" id="UP000299102"/>
    </source>
</evidence>
<accession>A0A4C1YG30</accession>
<keyword evidence="3" id="KW-1185">Reference proteome</keyword>
<protein>
    <submittedName>
        <fullName evidence="2">Uncharacterized protein</fullName>
    </submittedName>
</protein>
<organism evidence="2 3">
    <name type="scientific">Eumeta variegata</name>
    <name type="common">Bagworm moth</name>
    <name type="synonym">Eumeta japonica</name>
    <dbReference type="NCBI Taxonomy" id="151549"/>
    <lineage>
        <taxon>Eukaryota</taxon>
        <taxon>Metazoa</taxon>
        <taxon>Ecdysozoa</taxon>
        <taxon>Arthropoda</taxon>
        <taxon>Hexapoda</taxon>
        <taxon>Insecta</taxon>
        <taxon>Pterygota</taxon>
        <taxon>Neoptera</taxon>
        <taxon>Endopterygota</taxon>
        <taxon>Lepidoptera</taxon>
        <taxon>Glossata</taxon>
        <taxon>Ditrysia</taxon>
        <taxon>Tineoidea</taxon>
        <taxon>Psychidae</taxon>
        <taxon>Oiketicinae</taxon>
        <taxon>Eumeta</taxon>
    </lineage>
</organism>
<dbReference type="EMBL" id="BGZK01001172">
    <property type="protein sequence ID" value="GBP73407.1"/>
    <property type="molecule type" value="Genomic_DNA"/>
</dbReference>
<name>A0A4C1YG30_EUMVA</name>
<proteinExistence type="predicted"/>
<evidence type="ECO:0000313" key="2">
    <source>
        <dbReference type="EMBL" id="GBP73407.1"/>
    </source>
</evidence>
<evidence type="ECO:0000256" key="1">
    <source>
        <dbReference type="SAM" id="MobiDB-lite"/>
    </source>
</evidence>
<comment type="caution">
    <text evidence="2">The sequence shown here is derived from an EMBL/GenBank/DDBJ whole genome shotgun (WGS) entry which is preliminary data.</text>
</comment>
<dbReference type="Proteomes" id="UP000299102">
    <property type="component" value="Unassembled WGS sequence"/>
</dbReference>
<feature type="compositionally biased region" description="Polar residues" evidence="1">
    <location>
        <begin position="92"/>
        <end position="106"/>
    </location>
</feature>
<feature type="region of interest" description="Disordered" evidence="1">
    <location>
        <begin position="86"/>
        <end position="139"/>
    </location>
</feature>
<feature type="region of interest" description="Disordered" evidence="1">
    <location>
        <begin position="1"/>
        <end position="26"/>
    </location>
</feature>
<gene>
    <name evidence="2" type="ORF">EVAR_21363_1</name>
</gene>
<reference evidence="2 3" key="1">
    <citation type="journal article" date="2019" name="Commun. Biol.">
        <title>The bagworm genome reveals a unique fibroin gene that provides high tensile strength.</title>
        <authorList>
            <person name="Kono N."/>
            <person name="Nakamura H."/>
            <person name="Ohtoshi R."/>
            <person name="Tomita M."/>
            <person name="Numata K."/>
            <person name="Arakawa K."/>
        </authorList>
    </citation>
    <scope>NUCLEOTIDE SEQUENCE [LARGE SCALE GENOMIC DNA]</scope>
</reference>
<feature type="compositionally biased region" description="Low complexity" evidence="1">
    <location>
        <begin position="124"/>
        <end position="139"/>
    </location>
</feature>
<sequence>MLNPPRVPRAGRRRPPSAPRLAPDYDFMFSPRQGEILEKGGLRDVGLLDSIGSTTRCPFNHEPNDGVTDKSTQITDHLACLRHADGRGSASHAGTKTSRLVRSSPSVAPATTPRGGSRMRVRRPPAAAPARAPAPAARSREPAFALLFSL</sequence>